<dbReference type="EMBL" id="CCNB01000012">
    <property type="protein sequence ID" value="CDX35509.1"/>
    <property type="molecule type" value="Genomic_DNA"/>
</dbReference>
<comment type="cofactor">
    <cofactor evidence="1">
        <name>FAD</name>
        <dbReference type="ChEBI" id="CHEBI:57692"/>
    </cofactor>
</comment>
<protein>
    <submittedName>
        <fullName evidence="8">FAD dependent oxidoreductase</fullName>
    </submittedName>
</protein>
<dbReference type="PRINTS" id="PR01001">
    <property type="entry name" value="FADG3PDH"/>
</dbReference>
<evidence type="ECO:0000259" key="7">
    <source>
        <dbReference type="Pfam" id="PF16901"/>
    </source>
</evidence>
<dbReference type="PANTHER" id="PTHR11985">
    <property type="entry name" value="GLYCEROL-3-PHOSPHATE DEHYDROGENASE"/>
    <property type="match status" value="1"/>
</dbReference>
<evidence type="ECO:0000256" key="5">
    <source>
        <dbReference type="ARBA" id="ARBA00023002"/>
    </source>
</evidence>
<dbReference type="SUPFAM" id="SSF51905">
    <property type="entry name" value="FAD/NAD(P)-binding domain"/>
    <property type="match status" value="1"/>
</dbReference>
<keyword evidence="5" id="KW-0560">Oxidoreductase</keyword>
<organism evidence="8 9">
    <name type="scientific">Mesorhizobium plurifarium</name>
    <dbReference type="NCBI Taxonomy" id="69974"/>
    <lineage>
        <taxon>Bacteria</taxon>
        <taxon>Pseudomonadati</taxon>
        <taxon>Pseudomonadota</taxon>
        <taxon>Alphaproteobacteria</taxon>
        <taxon>Hyphomicrobiales</taxon>
        <taxon>Phyllobacteriaceae</taxon>
        <taxon>Mesorhizobium</taxon>
    </lineage>
</organism>
<evidence type="ECO:0000256" key="4">
    <source>
        <dbReference type="ARBA" id="ARBA00022827"/>
    </source>
</evidence>
<evidence type="ECO:0000313" key="9">
    <source>
        <dbReference type="Proteomes" id="UP000046373"/>
    </source>
</evidence>
<dbReference type="InterPro" id="IPR000447">
    <property type="entry name" value="G3P_DH_FAD-dep"/>
</dbReference>
<dbReference type="Proteomes" id="UP000046373">
    <property type="component" value="Unassembled WGS sequence"/>
</dbReference>
<dbReference type="InterPro" id="IPR036188">
    <property type="entry name" value="FAD/NAD-bd_sf"/>
</dbReference>
<dbReference type="Gene3D" id="3.30.9.10">
    <property type="entry name" value="D-Amino Acid Oxidase, subunit A, domain 2"/>
    <property type="match status" value="1"/>
</dbReference>
<evidence type="ECO:0000313" key="8">
    <source>
        <dbReference type="EMBL" id="CDX35509.1"/>
    </source>
</evidence>
<dbReference type="InterPro" id="IPR006076">
    <property type="entry name" value="FAD-dep_OxRdtase"/>
</dbReference>
<gene>
    <name evidence="8" type="ORF">MPLDJ20_20224</name>
</gene>
<dbReference type="GO" id="GO:0006072">
    <property type="term" value="P:glycerol-3-phosphate metabolic process"/>
    <property type="evidence" value="ECO:0007669"/>
    <property type="project" value="InterPro"/>
</dbReference>
<dbReference type="GO" id="GO:0004368">
    <property type="term" value="F:glycerol-3-phosphate dehydrogenase (quinone) activity"/>
    <property type="evidence" value="ECO:0007669"/>
    <property type="project" value="InterPro"/>
</dbReference>
<feature type="domain" description="FAD dependent oxidoreductase" evidence="6">
    <location>
        <begin position="15"/>
        <end position="379"/>
    </location>
</feature>
<evidence type="ECO:0000256" key="2">
    <source>
        <dbReference type="ARBA" id="ARBA00007330"/>
    </source>
</evidence>
<dbReference type="Pfam" id="PF16901">
    <property type="entry name" value="DAO_C"/>
    <property type="match status" value="1"/>
</dbReference>
<sequence>MKDSDFPDLGKSLFDVLIVGAGINGCAAAEELANQGYSVALVDRGDLGGATTARSGRVLHCGLQLLAPKRSAFDYLTDPLELVTRLRSARRAVRDFEEFCREPPRRLEPMTTFVPILRDSPYKGWQVDLGAGMIEAFGGSDANIQYRRWSPAESRSNPFVAGLSGREGLQSVVSFQDFRFCWPERIAIDAALAAERSGAALASFARVDDLWRASDGLWHAGLTEVGDSCRNTQVSARIVLNLAGVWVDDVIASAKPQTAVSKKVVAVKGVYLLVKLPEPYRGLGLAGANSIGEPICCLPWNELHYIGPTETRFAGAFDDVRPEEQDIAFLLAEMGKFAPGLSLTRSDVLMAWAGVRPITADRRYPKGKRLPFNVVHDLAAEGLPNMLALSWGIIANHRSTARALARAVSSRIRPSRPAKPRQGGYIALHGTGRRLQDDYPATDDDVRFCVEREHARDLTGVLFSRTGLGWTGRLTADAVLAAANAMAPLLSWGRSRTLEECGRFKARLKTDHCYELM</sequence>
<evidence type="ECO:0000256" key="1">
    <source>
        <dbReference type="ARBA" id="ARBA00001974"/>
    </source>
</evidence>
<evidence type="ECO:0000259" key="6">
    <source>
        <dbReference type="Pfam" id="PF01266"/>
    </source>
</evidence>
<proteinExistence type="inferred from homology"/>
<dbReference type="Pfam" id="PF01266">
    <property type="entry name" value="DAO"/>
    <property type="match status" value="1"/>
</dbReference>
<evidence type="ECO:0000256" key="3">
    <source>
        <dbReference type="ARBA" id="ARBA00022630"/>
    </source>
</evidence>
<dbReference type="Gene3D" id="1.10.8.870">
    <property type="entry name" value="Alpha-glycerophosphate oxidase, cap domain"/>
    <property type="match status" value="1"/>
</dbReference>
<keyword evidence="4" id="KW-0274">FAD</keyword>
<dbReference type="InterPro" id="IPR031656">
    <property type="entry name" value="DAO_C"/>
</dbReference>
<accession>A0A090EV54</accession>
<dbReference type="AlphaFoldDB" id="A0A090EV54"/>
<dbReference type="GeneID" id="31890401"/>
<keyword evidence="3" id="KW-0285">Flavoprotein</keyword>
<dbReference type="InterPro" id="IPR038299">
    <property type="entry name" value="DAO_C_sf"/>
</dbReference>
<dbReference type="Gene3D" id="3.50.50.60">
    <property type="entry name" value="FAD/NAD(P)-binding domain"/>
    <property type="match status" value="1"/>
</dbReference>
<reference evidence="8 9" key="1">
    <citation type="submission" date="2014-08" db="EMBL/GenBank/DDBJ databases">
        <authorList>
            <person name="Moulin Lionel"/>
        </authorList>
    </citation>
    <scope>NUCLEOTIDE SEQUENCE [LARGE SCALE GENOMIC DNA]</scope>
</reference>
<comment type="similarity">
    <text evidence="2">Belongs to the FAD-dependent glycerol-3-phosphate dehydrogenase family.</text>
</comment>
<dbReference type="PANTHER" id="PTHR11985:SF15">
    <property type="entry name" value="GLYCEROL-3-PHOSPHATE DEHYDROGENASE, MITOCHONDRIAL"/>
    <property type="match status" value="1"/>
</dbReference>
<name>A0A090EV54_MESPL</name>
<feature type="domain" description="Alpha-glycerophosphate oxidase C-terminal" evidence="7">
    <location>
        <begin position="431"/>
        <end position="496"/>
    </location>
</feature>